<sequence>MSDTPENEDENAPDGGVPDGGPERSANSPRFGAAAEDREHSASPDGAAGGDRFEDTAIPPTSARARPGFGARRRPGVSGPGDRSADGARAPGARGNPLDGVNEKTKRRQQVLLAAGAGVMLLAATMFVTGGDNKKKGLDPNVDGRQEVPISTDAMVNKVEDNKTWMAQSSTRLNMQDGRIKQLEGESGRVAQLQDQIEQLKAQNLDIRNNGQKVIAAYETENQSLRSGNSASGSAAAPSADPFRASGPTYGQAGGYDMQTASFGPQGMAQALTPAEVKVISFEKAVAGSGGGSGSAHPETSPVVVEDSPEYLPPNSYAPAKVIVGVDASAGVNSQTDPLPVVLRITGPARSVVQSGRVLTTRIEGCVINGAARGDLSAEKVYVKLAKMTCDQPGGRVAVSEVKGFISFAGKAGVRGRVVSREGSLVGQALLAGIAGGFGRGFAANTNAALTGVQVSTNGKREELGAGEIVKGGLGNGVAEAGDMVSKYLIERAEQYQPIIEMPTGVNVEIVFLDGAYVRTPR</sequence>
<feature type="compositionally biased region" description="Low complexity" evidence="2">
    <location>
        <begin position="227"/>
        <end position="240"/>
    </location>
</feature>
<dbReference type="Pfam" id="PF03743">
    <property type="entry name" value="TrbI"/>
    <property type="match status" value="1"/>
</dbReference>
<keyword evidence="5" id="KW-1185">Reference proteome</keyword>
<keyword evidence="1" id="KW-0175">Coiled coil</keyword>
<evidence type="ECO:0000256" key="3">
    <source>
        <dbReference type="SAM" id="Phobius"/>
    </source>
</evidence>
<feature type="coiled-coil region" evidence="1">
    <location>
        <begin position="183"/>
        <end position="210"/>
    </location>
</feature>
<feature type="region of interest" description="Disordered" evidence="2">
    <location>
        <begin position="288"/>
        <end position="307"/>
    </location>
</feature>
<reference evidence="4" key="1">
    <citation type="submission" date="2023-07" db="EMBL/GenBank/DDBJ databases">
        <authorList>
            <person name="Kim M."/>
        </authorList>
    </citation>
    <scope>NUCLEOTIDE SEQUENCE</scope>
    <source>
        <strain evidence="4">BIUV-7</strain>
    </source>
</reference>
<evidence type="ECO:0000256" key="2">
    <source>
        <dbReference type="SAM" id="MobiDB-lite"/>
    </source>
</evidence>
<evidence type="ECO:0000313" key="4">
    <source>
        <dbReference type="EMBL" id="MDO6414415.1"/>
    </source>
</evidence>
<dbReference type="CDD" id="cd16430">
    <property type="entry name" value="TraB"/>
    <property type="match status" value="1"/>
</dbReference>
<evidence type="ECO:0000313" key="5">
    <source>
        <dbReference type="Proteomes" id="UP001169764"/>
    </source>
</evidence>
<dbReference type="EMBL" id="JAUOTP010000003">
    <property type="protein sequence ID" value="MDO6414415.1"/>
    <property type="molecule type" value="Genomic_DNA"/>
</dbReference>
<keyword evidence="3" id="KW-0472">Membrane</keyword>
<protein>
    <submittedName>
        <fullName evidence="4">TrbI/VirB10 family protein</fullName>
    </submittedName>
</protein>
<comment type="caution">
    <text evidence="4">The sequence shown here is derived from an EMBL/GenBank/DDBJ whole genome shotgun (WGS) entry which is preliminary data.</text>
</comment>
<organism evidence="4 5">
    <name type="scientific">Sphingomonas natans</name>
    <dbReference type="NCBI Taxonomy" id="3063330"/>
    <lineage>
        <taxon>Bacteria</taxon>
        <taxon>Pseudomonadati</taxon>
        <taxon>Pseudomonadota</taxon>
        <taxon>Alphaproteobacteria</taxon>
        <taxon>Sphingomonadales</taxon>
        <taxon>Sphingomonadaceae</taxon>
        <taxon>Sphingomonas</taxon>
    </lineage>
</organism>
<keyword evidence="3" id="KW-0812">Transmembrane</keyword>
<dbReference type="Proteomes" id="UP001169764">
    <property type="component" value="Unassembled WGS sequence"/>
</dbReference>
<gene>
    <name evidence="4" type="ORF">Q4F19_08480</name>
</gene>
<feature type="region of interest" description="Disordered" evidence="2">
    <location>
        <begin position="1"/>
        <end position="104"/>
    </location>
</feature>
<evidence type="ECO:0000256" key="1">
    <source>
        <dbReference type="SAM" id="Coils"/>
    </source>
</evidence>
<name>A0ABT8Y7W7_9SPHN</name>
<feature type="transmembrane region" description="Helical" evidence="3">
    <location>
        <begin position="111"/>
        <end position="131"/>
    </location>
</feature>
<keyword evidence="3" id="KW-1133">Transmembrane helix</keyword>
<proteinExistence type="predicted"/>
<feature type="region of interest" description="Disordered" evidence="2">
    <location>
        <begin position="225"/>
        <end position="246"/>
    </location>
</feature>
<dbReference type="RefSeq" id="WP_303541561.1">
    <property type="nucleotide sequence ID" value="NZ_JAUOTP010000003.1"/>
</dbReference>
<feature type="compositionally biased region" description="Acidic residues" evidence="2">
    <location>
        <begin position="1"/>
        <end position="12"/>
    </location>
</feature>
<dbReference type="InterPro" id="IPR005498">
    <property type="entry name" value="T4SS_VirB10/TraB/TrbI"/>
</dbReference>
<accession>A0ABT8Y7W7</accession>